<dbReference type="SUPFAM" id="SSF53335">
    <property type="entry name" value="S-adenosyl-L-methionine-dependent methyltransferases"/>
    <property type="match status" value="1"/>
</dbReference>
<dbReference type="InterPro" id="IPR029063">
    <property type="entry name" value="SAM-dependent_MTases_sf"/>
</dbReference>
<proteinExistence type="predicted"/>
<protein>
    <submittedName>
        <fullName evidence="3">Methyltransferase type 11 domain-containing protein</fullName>
    </submittedName>
</protein>
<accession>A0A915HM12</accession>
<dbReference type="OMA" id="GWCEDES"/>
<keyword evidence="1" id="KW-0175">Coiled coil</keyword>
<dbReference type="Proteomes" id="UP000887565">
    <property type="component" value="Unplaced"/>
</dbReference>
<keyword evidence="2" id="KW-1185">Reference proteome</keyword>
<evidence type="ECO:0000256" key="1">
    <source>
        <dbReference type="SAM" id="Coils"/>
    </source>
</evidence>
<sequence length="274" mass="31681">MDIIILIVSYKYECFDLQLYSSNVENLIINDSRLLSSENDEDFIVRQKLSNAVNDREELSKRLNQMMKEMNILKCRMNNATTDTGAWCRQAVKTKHFTDERLALSLAIMFENKTVASFGDGPGEYKTLVEQTDLVRSYTSYDGSPFVEEDTAKRVKYLDLTVPHFGLPVFDWIVSLEVAEHVPAAYEDTYVSNIVRHARDGVVLSWAVPHQIGVDHVNPRDRNYVVRKMQSYCFDFDLSKSNKLKRMATIAWLKKNILVFRRRLIECPFDANDA</sequence>
<reference evidence="3" key="1">
    <citation type="submission" date="2022-11" db="UniProtKB">
        <authorList>
            <consortium name="WormBaseParasite"/>
        </authorList>
    </citation>
    <scope>IDENTIFICATION</scope>
</reference>
<dbReference type="AlphaFoldDB" id="A0A915HM12"/>
<name>A0A915HM12_ROMCU</name>
<feature type="coiled-coil region" evidence="1">
    <location>
        <begin position="49"/>
        <end position="83"/>
    </location>
</feature>
<dbReference type="WBParaSite" id="nRc.2.0.1.t02571-RA">
    <property type="protein sequence ID" value="nRc.2.0.1.t02571-RA"/>
    <property type="gene ID" value="nRc.2.0.1.g02571"/>
</dbReference>
<evidence type="ECO:0000313" key="3">
    <source>
        <dbReference type="WBParaSite" id="nRc.2.0.1.t02571-RA"/>
    </source>
</evidence>
<organism evidence="2 3">
    <name type="scientific">Romanomermis culicivorax</name>
    <name type="common">Nematode worm</name>
    <dbReference type="NCBI Taxonomy" id="13658"/>
    <lineage>
        <taxon>Eukaryota</taxon>
        <taxon>Metazoa</taxon>
        <taxon>Ecdysozoa</taxon>
        <taxon>Nematoda</taxon>
        <taxon>Enoplea</taxon>
        <taxon>Dorylaimia</taxon>
        <taxon>Mermithida</taxon>
        <taxon>Mermithoidea</taxon>
        <taxon>Mermithidae</taxon>
        <taxon>Romanomermis</taxon>
    </lineage>
</organism>
<evidence type="ECO:0000313" key="2">
    <source>
        <dbReference type="Proteomes" id="UP000887565"/>
    </source>
</evidence>